<comment type="caution">
    <text evidence="1">The sequence shown here is derived from an EMBL/GenBank/DDBJ whole genome shotgun (WGS) entry which is preliminary data.</text>
</comment>
<gene>
    <name evidence="1" type="ORF">LCER1_G008955</name>
</gene>
<sequence>MSRISMSMNPHVYDSASNDTFTCPVKSNPTMNHPEYFVMSCRSCLYDDDMLLEVRRYNSCFYISAAPEYLEDSPALKQEYMRFVKAERGDPVSNGGHSDGLRNLQAYYEWALTPCLQLFKDLAPDPEQKVFKLSLYDYYRPKTFQYSLHAIADKLVPVVSEKEDCVYPPGVELDISILHPSWPIYTDSEVFLDITKPSQALRPIPHMVVVRNRQGKRVRCFFKAYSWGTKRPTREIENHKKLTDANLAPDVRVCRVQGVVMDARGRVMGLLLSYVRCEYVTLCCAVDDDTRDGLKHKWAEQIKETIGQLHGAGLVWGMLS</sequence>
<keyword evidence="2" id="KW-1185">Reference proteome</keyword>
<dbReference type="Proteomes" id="UP000481288">
    <property type="component" value="Unassembled WGS sequence"/>
</dbReference>
<evidence type="ECO:0000313" key="1">
    <source>
        <dbReference type="EMBL" id="TVY47384.1"/>
    </source>
</evidence>
<reference evidence="1 2" key="1">
    <citation type="submission" date="2018-05" db="EMBL/GenBank/DDBJ databases">
        <title>Whole genome sequencing for identification of molecular markers to develop diagnostic detection tools for the regulated plant pathogen Lachnellula willkommii.</title>
        <authorList>
            <person name="Giroux E."/>
            <person name="Bilodeau G."/>
        </authorList>
    </citation>
    <scope>NUCLEOTIDE SEQUENCE [LARGE SCALE GENOMIC DNA]</scope>
    <source>
        <strain evidence="1 2">CBS 625.97</strain>
    </source>
</reference>
<dbReference type="OrthoDB" id="4062651at2759"/>
<name>A0A7D8YNK8_9HELO</name>
<dbReference type="EMBL" id="QGMG01001504">
    <property type="protein sequence ID" value="TVY47384.1"/>
    <property type="molecule type" value="Genomic_DNA"/>
</dbReference>
<accession>A0A7D8YNK8</accession>
<dbReference type="AlphaFoldDB" id="A0A7D8YNK8"/>
<organism evidence="1 2">
    <name type="scientific">Lachnellula cervina</name>
    <dbReference type="NCBI Taxonomy" id="1316786"/>
    <lineage>
        <taxon>Eukaryota</taxon>
        <taxon>Fungi</taxon>
        <taxon>Dikarya</taxon>
        <taxon>Ascomycota</taxon>
        <taxon>Pezizomycotina</taxon>
        <taxon>Leotiomycetes</taxon>
        <taxon>Helotiales</taxon>
        <taxon>Lachnaceae</taxon>
        <taxon>Lachnellula</taxon>
    </lineage>
</organism>
<protein>
    <submittedName>
        <fullName evidence="1">Uncharacterized protein</fullName>
    </submittedName>
</protein>
<proteinExistence type="predicted"/>
<evidence type="ECO:0000313" key="2">
    <source>
        <dbReference type="Proteomes" id="UP000481288"/>
    </source>
</evidence>